<evidence type="ECO:0000256" key="10">
    <source>
        <dbReference type="ARBA" id="ARBA00047899"/>
    </source>
</evidence>
<dbReference type="InterPro" id="IPR047117">
    <property type="entry name" value="PERK1-13-like"/>
</dbReference>
<keyword evidence="4" id="KW-0808">Transferase</keyword>
<reference evidence="13" key="1">
    <citation type="submission" date="2023-02" db="EMBL/GenBank/DDBJ databases">
        <title>Genome of toxic invasive species Heracleum sosnowskyi carries increased number of genes despite the absence of recent whole-genome duplications.</title>
        <authorList>
            <person name="Schelkunov M."/>
            <person name="Shtratnikova V."/>
            <person name="Makarenko M."/>
            <person name="Klepikova A."/>
            <person name="Omelchenko D."/>
            <person name="Novikova G."/>
            <person name="Obukhova E."/>
            <person name="Bogdanov V."/>
            <person name="Penin A."/>
            <person name="Logacheva M."/>
        </authorList>
    </citation>
    <scope>NUCLEOTIDE SEQUENCE</scope>
    <source>
        <strain evidence="13">Hsosn_3</strain>
        <tissue evidence="13">Leaf</tissue>
    </source>
</reference>
<name>A0AAD8MTL5_9APIA</name>
<keyword evidence="8" id="KW-1133">Transmembrane helix</keyword>
<dbReference type="GO" id="GO:0004674">
    <property type="term" value="F:protein serine/threonine kinase activity"/>
    <property type="evidence" value="ECO:0007669"/>
    <property type="project" value="UniProtKB-KW"/>
</dbReference>
<dbReference type="Gene3D" id="1.10.510.10">
    <property type="entry name" value="Transferase(Phosphotransferase) domain 1"/>
    <property type="match status" value="1"/>
</dbReference>
<keyword evidence="14" id="KW-1185">Reference proteome</keyword>
<evidence type="ECO:0000256" key="3">
    <source>
        <dbReference type="ARBA" id="ARBA00022527"/>
    </source>
</evidence>
<keyword evidence="3" id="KW-0418">Kinase</keyword>
<evidence type="ECO:0000256" key="4">
    <source>
        <dbReference type="ARBA" id="ARBA00022679"/>
    </source>
</evidence>
<keyword evidence="6" id="KW-0547">Nucleotide-binding</keyword>
<dbReference type="GO" id="GO:0005886">
    <property type="term" value="C:plasma membrane"/>
    <property type="evidence" value="ECO:0007669"/>
    <property type="project" value="UniProtKB-SubCell"/>
</dbReference>
<evidence type="ECO:0000256" key="6">
    <source>
        <dbReference type="ARBA" id="ARBA00022741"/>
    </source>
</evidence>
<dbReference type="Proteomes" id="UP001237642">
    <property type="component" value="Unassembled WGS sequence"/>
</dbReference>
<feature type="compositionally biased region" description="Basic and acidic residues" evidence="12">
    <location>
        <begin position="244"/>
        <end position="253"/>
    </location>
</feature>
<proteinExistence type="predicted"/>
<evidence type="ECO:0000313" key="14">
    <source>
        <dbReference type="Proteomes" id="UP001237642"/>
    </source>
</evidence>
<dbReference type="EC" id="2.7.11.1" evidence="2"/>
<dbReference type="GO" id="GO:0005524">
    <property type="term" value="F:ATP binding"/>
    <property type="evidence" value="ECO:0007669"/>
    <property type="project" value="UniProtKB-KW"/>
</dbReference>
<keyword evidence="5" id="KW-0812">Transmembrane</keyword>
<protein>
    <recommendedName>
        <fullName evidence="2">non-specific serine/threonine protein kinase</fullName>
        <ecNumber evidence="2">2.7.11.1</ecNumber>
    </recommendedName>
</protein>
<evidence type="ECO:0000313" key="13">
    <source>
        <dbReference type="EMBL" id="KAK1388920.1"/>
    </source>
</evidence>
<evidence type="ECO:0000256" key="12">
    <source>
        <dbReference type="SAM" id="MobiDB-lite"/>
    </source>
</evidence>
<evidence type="ECO:0000256" key="11">
    <source>
        <dbReference type="ARBA" id="ARBA00048679"/>
    </source>
</evidence>
<keyword evidence="9" id="KW-0472">Membrane</keyword>
<comment type="catalytic activity">
    <reaction evidence="11">
        <text>L-seryl-[protein] + ATP = O-phospho-L-seryl-[protein] + ADP + H(+)</text>
        <dbReference type="Rhea" id="RHEA:17989"/>
        <dbReference type="Rhea" id="RHEA-COMP:9863"/>
        <dbReference type="Rhea" id="RHEA-COMP:11604"/>
        <dbReference type="ChEBI" id="CHEBI:15378"/>
        <dbReference type="ChEBI" id="CHEBI:29999"/>
        <dbReference type="ChEBI" id="CHEBI:30616"/>
        <dbReference type="ChEBI" id="CHEBI:83421"/>
        <dbReference type="ChEBI" id="CHEBI:456216"/>
        <dbReference type="EC" id="2.7.11.1"/>
    </reaction>
</comment>
<evidence type="ECO:0000256" key="1">
    <source>
        <dbReference type="ARBA" id="ARBA00004162"/>
    </source>
</evidence>
<dbReference type="EMBL" id="JAUIZM010000004">
    <property type="protein sequence ID" value="KAK1388920.1"/>
    <property type="molecule type" value="Genomic_DNA"/>
</dbReference>
<evidence type="ECO:0000256" key="5">
    <source>
        <dbReference type="ARBA" id="ARBA00022692"/>
    </source>
</evidence>
<gene>
    <name evidence="13" type="ORF">POM88_017098</name>
</gene>
<sequence length="281" mass="31371">MLYVYQPRPLLTRALEEGNFDSLVDSRLRNNYNQSEMSRMVACAAACVRHSARRRPRMSQVVRALEGDLSLSDLNERITPGHSTVYNSHESSDYDSMRYKEDMKKFRKMALASQEYASSEVSCPTSENALPLTSGKRRRRRSVNDESGASTGRSVIEHIADQLVMQAVDRTVAFARAHPDQFDLAPEQVNMLVQSMAEGVSNLPSDHPLTMTTMRELVQVMVSVLGDVYGSTRPPNNCNKGKSIAREDEHRSDDDDDGGQSPVRSRSRSGNRNGSLWIGGN</sequence>
<evidence type="ECO:0000256" key="9">
    <source>
        <dbReference type="ARBA" id="ARBA00023136"/>
    </source>
</evidence>
<accession>A0AAD8MTL5</accession>
<dbReference type="PANTHER" id="PTHR47982:SF35">
    <property type="entry name" value="PROLINE-RICH RECEPTOR-LIKE PROTEIN KINASE PERK1-RELATED"/>
    <property type="match status" value="1"/>
</dbReference>
<organism evidence="13 14">
    <name type="scientific">Heracleum sosnowskyi</name>
    <dbReference type="NCBI Taxonomy" id="360622"/>
    <lineage>
        <taxon>Eukaryota</taxon>
        <taxon>Viridiplantae</taxon>
        <taxon>Streptophyta</taxon>
        <taxon>Embryophyta</taxon>
        <taxon>Tracheophyta</taxon>
        <taxon>Spermatophyta</taxon>
        <taxon>Magnoliopsida</taxon>
        <taxon>eudicotyledons</taxon>
        <taxon>Gunneridae</taxon>
        <taxon>Pentapetalae</taxon>
        <taxon>asterids</taxon>
        <taxon>campanulids</taxon>
        <taxon>Apiales</taxon>
        <taxon>Apiaceae</taxon>
        <taxon>Apioideae</taxon>
        <taxon>apioid superclade</taxon>
        <taxon>Tordylieae</taxon>
        <taxon>Tordyliinae</taxon>
        <taxon>Heracleum</taxon>
    </lineage>
</organism>
<dbReference type="AlphaFoldDB" id="A0AAD8MTL5"/>
<dbReference type="PANTHER" id="PTHR47982">
    <property type="entry name" value="PROLINE-RICH RECEPTOR-LIKE PROTEIN KINASE PERK4"/>
    <property type="match status" value="1"/>
</dbReference>
<keyword evidence="7" id="KW-0067">ATP-binding</keyword>
<evidence type="ECO:0000256" key="2">
    <source>
        <dbReference type="ARBA" id="ARBA00012513"/>
    </source>
</evidence>
<feature type="region of interest" description="Disordered" evidence="12">
    <location>
        <begin position="122"/>
        <end position="153"/>
    </location>
</feature>
<evidence type="ECO:0000256" key="7">
    <source>
        <dbReference type="ARBA" id="ARBA00022840"/>
    </source>
</evidence>
<reference evidence="13" key="2">
    <citation type="submission" date="2023-05" db="EMBL/GenBank/DDBJ databases">
        <authorList>
            <person name="Schelkunov M.I."/>
        </authorList>
    </citation>
    <scope>NUCLEOTIDE SEQUENCE</scope>
    <source>
        <strain evidence="13">Hsosn_3</strain>
        <tissue evidence="13">Leaf</tissue>
    </source>
</reference>
<comment type="subcellular location">
    <subcellularLocation>
        <location evidence="1">Cell membrane</location>
        <topology evidence="1">Single-pass membrane protein</topology>
    </subcellularLocation>
</comment>
<comment type="catalytic activity">
    <reaction evidence="10">
        <text>L-threonyl-[protein] + ATP = O-phospho-L-threonyl-[protein] + ADP + H(+)</text>
        <dbReference type="Rhea" id="RHEA:46608"/>
        <dbReference type="Rhea" id="RHEA-COMP:11060"/>
        <dbReference type="Rhea" id="RHEA-COMP:11605"/>
        <dbReference type="ChEBI" id="CHEBI:15378"/>
        <dbReference type="ChEBI" id="CHEBI:30013"/>
        <dbReference type="ChEBI" id="CHEBI:30616"/>
        <dbReference type="ChEBI" id="CHEBI:61977"/>
        <dbReference type="ChEBI" id="CHEBI:456216"/>
        <dbReference type="EC" id="2.7.11.1"/>
    </reaction>
</comment>
<keyword evidence="3" id="KW-0723">Serine/threonine-protein kinase</keyword>
<comment type="caution">
    <text evidence="13">The sequence shown here is derived from an EMBL/GenBank/DDBJ whole genome shotgun (WGS) entry which is preliminary data.</text>
</comment>
<evidence type="ECO:0000256" key="8">
    <source>
        <dbReference type="ARBA" id="ARBA00022989"/>
    </source>
</evidence>
<feature type="region of interest" description="Disordered" evidence="12">
    <location>
        <begin position="228"/>
        <end position="281"/>
    </location>
</feature>